<dbReference type="EMBL" id="JBBPBM010000040">
    <property type="protein sequence ID" value="KAK8525307.1"/>
    <property type="molecule type" value="Genomic_DNA"/>
</dbReference>
<reference evidence="2 3" key="1">
    <citation type="journal article" date="2024" name="G3 (Bethesda)">
        <title>Genome assembly of Hibiscus sabdariffa L. provides insights into metabolisms of medicinal natural products.</title>
        <authorList>
            <person name="Kim T."/>
        </authorList>
    </citation>
    <scope>NUCLEOTIDE SEQUENCE [LARGE SCALE GENOMIC DNA]</scope>
    <source>
        <strain evidence="2">TK-2024</strain>
        <tissue evidence="2">Old leaves</tissue>
    </source>
</reference>
<organism evidence="2 3">
    <name type="scientific">Hibiscus sabdariffa</name>
    <name type="common">roselle</name>
    <dbReference type="NCBI Taxonomy" id="183260"/>
    <lineage>
        <taxon>Eukaryota</taxon>
        <taxon>Viridiplantae</taxon>
        <taxon>Streptophyta</taxon>
        <taxon>Embryophyta</taxon>
        <taxon>Tracheophyta</taxon>
        <taxon>Spermatophyta</taxon>
        <taxon>Magnoliopsida</taxon>
        <taxon>eudicotyledons</taxon>
        <taxon>Gunneridae</taxon>
        <taxon>Pentapetalae</taxon>
        <taxon>rosids</taxon>
        <taxon>malvids</taxon>
        <taxon>Malvales</taxon>
        <taxon>Malvaceae</taxon>
        <taxon>Malvoideae</taxon>
        <taxon>Hibiscus</taxon>
    </lineage>
</organism>
<evidence type="ECO:0000313" key="2">
    <source>
        <dbReference type="EMBL" id="KAK8525307.1"/>
    </source>
</evidence>
<comment type="caution">
    <text evidence="2">The sequence shown here is derived from an EMBL/GenBank/DDBJ whole genome shotgun (WGS) entry which is preliminary data.</text>
</comment>
<keyword evidence="3" id="KW-1185">Reference proteome</keyword>
<accession>A0ABR2CXM2</accession>
<name>A0ABR2CXM2_9ROSI</name>
<proteinExistence type="predicted"/>
<feature type="signal peptide" evidence="1">
    <location>
        <begin position="1"/>
        <end position="21"/>
    </location>
</feature>
<sequence length="256" mass="28015">MARLPRLLCLCLVRAAYFVVCFPFDDALAGAVGASRSCGSCTHPSGHVSHSHMPWPYYLCATTGLLVSLRGAALVEGLTFFLPITDWNLGAVPVVAADGYLSCFPSFHIAWCASMPMLWFLCLRPTLVLVADFVSGIGLVARPFQWSLFNLEFAASHADWSMEQPFSVAMATAAGAPLVCYFRFGHPWCVSPLYAGCFLCLHHASRLLDGCEHGIALAARPHWWQCFGAAFAACFTAWLPLERLGFLARPHDRLPT</sequence>
<evidence type="ECO:0000313" key="3">
    <source>
        <dbReference type="Proteomes" id="UP001472677"/>
    </source>
</evidence>
<evidence type="ECO:0000256" key="1">
    <source>
        <dbReference type="SAM" id="SignalP"/>
    </source>
</evidence>
<keyword evidence="1" id="KW-0732">Signal</keyword>
<protein>
    <submittedName>
        <fullName evidence="2">Uncharacterized protein</fullName>
    </submittedName>
</protein>
<dbReference type="Proteomes" id="UP001472677">
    <property type="component" value="Unassembled WGS sequence"/>
</dbReference>
<gene>
    <name evidence="2" type="ORF">V6N12_014002</name>
</gene>
<feature type="chain" id="PRO_5045633734" evidence="1">
    <location>
        <begin position="22"/>
        <end position="256"/>
    </location>
</feature>